<evidence type="ECO:0000256" key="1">
    <source>
        <dbReference type="ARBA" id="ARBA00004141"/>
    </source>
</evidence>
<dbReference type="InterPro" id="IPR012932">
    <property type="entry name" value="VKOR"/>
</dbReference>
<dbReference type="SUPFAM" id="SSF52833">
    <property type="entry name" value="Thioredoxin-like"/>
    <property type="match status" value="1"/>
</dbReference>
<dbReference type="Pfam" id="PF07884">
    <property type="entry name" value="VKOR"/>
    <property type="match status" value="1"/>
</dbReference>
<evidence type="ECO:0000256" key="6">
    <source>
        <dbReference type="ARBA" id="ARBA00023002"/>
    </source>
</evidence>
<evidence type="ECO:0000256" key="8">
    <source>
        <dbReference type="ARBA" id="ARBA00023157"/>
    </source>
</evidence>
<keyword evidence="5 10" id="KW-1133">Transmembrane helix</keyword>
<feature type="transmembrane region" description="Helical" evidence="10">
    <location>
        <begin position="164"/>
        <end position="181"/>
    </location>
</feature>
<name>A0A4V1N272_9FLAO</name>
<keyword evidence="7 10" id="KW-0472">Membrane</keyword>
<evidence type="ECO:0000256" key="3">
    <source>
        <dbReference type="ARBA" id="ARBA00022692"/>
    </source>
</evidence>
<evidence type="ECO:0000256" key="10">
    <source>
        <dbReference type="SAM" id="Phobius"/>
    </source>
</evidence>
<keyword evidence="9" id="KW-0676">Redox-active center</keyword>
<keyword evidence="3 10" id="KW-0812">Transmembrane</keyword>
<gene>
    <name evidence="12" type="ORF">EQG63_01905</name>
</gene>
<feature type="transmembrane region" description="Helical" evidence="10">
    <location>
        <begin position="218"/>
        <end position="238"/>
    </location>
</feature>
<evidence type="ECO:0000313" key="12">
    <source>
        <dbReference type="EMBL" id="RXR20711.1"/>
    </source>
</evidence>
<evidence type="ECO:0000256" key="5">
    <source>
        <dbReference type="ARBA" id="ARBA00022989"/>
    </source>
</evidence>
<dbReference type="SMART" id="SM00756">
    <property type="entry name" value="VKc"/>
    <property type="match status" value="1"/>
</dbReference>
<sequence>MFYSTIVNQYTMVNLVTKYLEINKYNDKNEAFESSYLSHPNYPSLYAVTDTLSLLHIENIAARIPKEQFIELPDYFLALLDGEFVLVHKKVAHVEIETIKGSFFKLSFDDFLNRWNQLVIAVEPNLVSTTKLKYPFSKWYLYILPCIALITVSLFFKSYGLTEFLLLSTSILGLVVSVFIVQEKFGIKNEMATKLCSLNTKASCDSVIQSEISTINKWLSFSDLPLLFFAISVMAILMQPKNSGVLVGFLSLVMLPIIVYSIWLQKFELKKWCVLCLAVSLLIVSQGLVFGLTTASFLKILLSVNVYAVLFAAIVITSLWFLVKPIITKKLQFESEVNELKRFKRDFKLFTFLSKTIPQIDGFQELEGIQIGNVNAEVQLTIIISPSCGHCHTAFQEAIELVKNYSERVFLQVLFNINPENNNNPYTIVVETLLSINALFPQNAEEALTDWHVKKMELNQWKEKWTVKRIDTKVNHQIAIQYLWCLQNKFNYTPVKLINEKLFPTQYEINELKYFLNDFSEEKQVLEDTIAIEA</sequence>
<dbReference type="Gene3D" id="3.40.30.10">
    <property type="entry name" value="Glutaredoxin"/>
    <property type="match status" value="1"/>
</dbReference>
<feature type="transmembrane region" description="Helical" evidence="10">
    <location>
        <begin position="275"/>
        <end position="298"/>
    </location>
</feature>
<proteinExistence type="inferred from homology"/>
<keyword evidence="13" id="KW-1185">Reference proteome</keyword>
<protein>
    <recommendedName>
        <fullName evidence="11">Vitamin K epoxide reductase domain-containing protein</fullName>
    </recommendedName>
</protein>
<dbReference type="GO" id="GO:0016020">
    <property type="term" value="C:membrane"/>
    <property type="evidence" value="ECO:0007669"/>
    <property type="project" value="UniProtKB-SubCell"/>
</dbReference>
<dbReference type="CDD" id="cd12921">
    <property type="entry name" value="VKOR_4"/>
    <property type="match status" value="1"/>
</dbReference>
<dbReference type="GO" id="GO:0048038">
    <property type="term" value="F:quinone binding"/>
    <property type="evidence" value="ECO:0007669"/>
    <property type="project" value="UniProtKB-KW"/>
</dbReference>
<evidence type="ECO:0000256" key="7">
    <source>
        <dbReference type="ARBA" id="ARBA00023136"/>
    </source>
</evidence>
<evidence type="ECO:0000256" key="4">
    <source>
        <dbReference type="ARBA" id="ARBA00022719"/>
    </source>
</evidence>
<comment type="similarity">
    <text evidence="2">Belongs to the VKOR family.</text>
</comment>
<dbReference type="InterPro" id="IPR038354">
    <property type="entry name" value="VKOR_sf"/>
</dbReference>
<evidence type="ECO:0000256" key="9">
    <source>
        <dbReference type="ARBA" id="ARBA00023284"/>
    </source>
</evidence>
<dbReference type="Proteomes" id="UP000290283">
    <property type="component" value="Unassembled WGS sequence"/>
</dbReference>
<comment type="caution">
    <text evidence="12">The sequence shown here is derived from an EMBL/GenBank/DDBJ whole genome shotgun (WGS) entry which is preliminary data.</text>
</comment>
<dbReference type="GO" id="GO:0016491">
    <property type="term" value="F:oxidoreductase activity"/>
    <property type="evidence" value="ECO:0007669"/>
    <property type="project" value="UniProtKB-KW"/>
</dbReference>
<keyword evidence="4" id="KW-0874">Quinone</keyword>
<comment type="subcellular location">
    <subcellularLocation>
        <location evidence="1">Membrane</location>
        <topology evidence="1">Multi-pass membrane protein</topology>
    </subcellularLocation>
</comment>
<organism evidence="12 13">
    <name type="scientific">Flavobacterium amnicola</name>
    <dbReference type="NCBI Taxonomy" id="2506422"/>
    <lineage>
        <taxon>Bacteria</taxon>
        <taxon>Pseudomonadati</taxon>
        <taxon>Bacteroidota</taxon>
        <taxon>Flavobacteriia</taxon>
        <taxon>Flavobacteriales</taxon>
        <taxon>Flavobacteriaceae</taxon>
        <taxon>Flavobacterium</taxon>
    </lineage>
</organism>
<feature type="transmembrane region" description="Helical" evidence="10">
    <location>
        <begin position="244"/>
        <end position="263"/>
    </location>
</feature>
<evidence type="ECO:0000256" key="2">
    <source>
        <dbReference type="ARBA" id="ARBA00006214"/>
    </source>
</evidence>
<dbReference type="OrthoDB" id="1100563at2"/>
<dbReference type="Gene3D" id="1.20.1440.130">
    <property type="entry name" value="VKOR domain"/>
    <property type="match status" value="1"/>
</dbReference>
<reference evidence="13" key="1">
    <citation type="submission" date="2019-01" db="EMBL/GenBank/DDBJ databases">
        <title>Cytophagaceae bacterium strain CAR-16.</title>
        <authorList>
            <person name="Chen W.-M."/>
        </authorList>
    </citation>
    <scope>NUCLEOTIDE SEQUENCE [LARGE SCALE GENOMIC DNA]</scope>
    <source>
        <strain evidence="13">LLJ-11</strain>
    </source>
</reference>
<accession>A0A4V1N272</accession>
<keyword evidence="8" id="KW-1015">Disulfide bond</keyword>
<feature type="transmembrane region" description="Helical" evidence="10">
    <location>
        <begin position="139"/>
        <end position="158"/>
    </location>
</feature>
<evidence type="ECO:0000259" key="11">
    <source>
        <dbReference type="SMART" id="SM00756"/>
    </source>
</evidence>
<evidence type="ECO:0000313" key="13">
    <source>
        <dbReference type="Proteomes" id="UP000290283"/>
    </source>
</evidence>
<dbReference type="AlphaFoldDB" id="A0A4V1N272"/>
<dbReference type="EMBL" id="SBKO01000001">
    <property type="protein sequence ID" value="RXR20711.1"/>
    <property type="molecule type" value="Genomic_DNA"/>
</dbReference>
<dbReference type="InterPro" id="IPR036249">
    <property type="entry name" value="Thioredoxin-like_sf"/>
</dbReference>
<keyword evidence="6" id="KW-0560">Oxidoreductase</keyword>
<feature type="transmembrane region" description="Helical" evidence="10">
    <location>
        <begin position="304"/>
        <end position="323"/>
    </location>
</feature>
<feature type="domain" description="Vitamin K epoxide reductase" evidence="11">
    <location>
        <begin position="159"/>
        <end position="294"/>
    </location>
</feature>